<dbReference type="PANTHER" id="PTHR23222:SF0">
    <property type="entry name" value="PROHIBITIN 1"/>
    <property type="match status" value="1"/>
</dbReference>
<comment type="subcellular location">
    <subcellularLocation>
        <location evidence="1">Mitochondrion inner membrane</location>
        <topology evidence="1">Single-pass type II membrane protein</topology>
    </subcellularLocation>
</comment>
<feature type="transmembrane region" description="Helical" evidence="4">
    <location>
        <begin position="43"/>
        <end position="61"/>
    </location>
</feature>
<evidence type="ECO:0000256" key="5">
    <source>
        <dbReference type="SAM" id="MobiDB-lite"/>
    </source>
</evidence>
<feature type="compositionally biased region" description="Polar residues" evidence="5">
    <location>
        <begin position="1"/>
        <end position="17"/>
    </location>
</feature>
<keyword evidence="4" id="KW-0496">Mitochondrion</keyword>
<comment type="subunit">
    <text evidence="3">Component of a prohibitin multimeric complex in mitochondrial membranes.</text>
</comment>
<name>A0AAE0KSJ1_9CHLO</name>
<evidence type="ECO:0000256" key="1">
    <source>
        <dbReference type="ARBA" id="ARBA00004140"/>
    </source>
</evidence>
<dbReference type="Gene3D" id="3.30.479.30">
    <property type="entry name" value="Band 7 domain"/>
    <property type="match status" value="1"/>
</dbReference>
<dbReference type="SUPFAM" id="SSF117892">
    <property type="entry name" value="Band 7/SPFH domain"/>
    <property type="match status" value="1"/>
</dbReference>
<organism evidence="7 8">
    <name type="scientific">Cymbomonas tetramitiformis</name>
    <dbReference type="NCBI Taxonomy" id="36881"/>
    <lineage>
        <taxon>Eukaryota</taxon>
        <taxon>Viridiplantae</taxon>
        <taxon>Chlorophyta</taxon>
        <taxon>Pyramimonadophyceae</taxon>
        <taxon>Pyramimonadales</taxon>
        <taxon>Pyramimonadaceae</taxon>
        <taxon>Cymbomonas</taxon>
    </lineage>
</organism>
<proteinExistence type="inferred from homology"/>
<evidence type="ECO:0000313" key="7">
    <source>
        <dbReference type="EMBL" id="KAK3258844.1"/>
    </source>
</evidence>
<keyword evidence="4" id="KW-1133">Transmembrane helix</keyword>
<accession>A0AAE0KSJ1</accession>
<dbReference type="InterPro" id="IPR000163">
    <property type="entry name" value="Prohibitin"/>
</dbReference>
<dbReference type="AlphaFoldDB" id="A0AAE0KSJ1"/>
<sequence length="230" mass="25420">MSKLLNSDRTLSRSLTGRDSDSDDDYPSHRSSVGMQNVSRAPLLFLISCATLLVFWGWPFVVVPAGHSAVVDLFGYVQKDTIPAGFRLKQLFSNTYLFSLKTQLVEVTQDTPTSEGLMIELDVSILFHLEPTAVVKLYNEIGTNYNEILVNPEIESSIRGLTSKFTAKTLYSAGREELSQGINDELNEKLQSRGIIVEQVLLRKVVLPVSLSPPLAPRIACSPNASCKPF</sequence>
<dbReference type="InterPro" id="IPR036013">
    <property type="entry name" value="Band_7/SPFH_dom_sf"/>
</dbReference>
<evidence type="ECO:0000256" key="4">
    <source>
        <dbReference type="RuleBase" id="RU366048"/>
    </source>
</evidence>
<dbReference type="GO" id="GO:0005743">
    <property type="term" value="C:mitochondrial inner membrane"/>
    <property type="evidence" value="ECO:0007669"/>
    <property type="project" value="UniProtKB-SubCell"/>
</dbReference>
<comment type="similarity">
    <text evidence="2 4">Belongs to the prohibitin family.</text>
</comment>
<keyword evidence="4" id="KW-0812">Transmembrane</keyword>
<dbReference type="Pfam" id="PF01145">
    <property type="entry name" value="Band_7"/>
    <property type="match status" value="1"/>
</dbReference>
<dbReference type="Proteomes" id="UP001190700">
    <property type="component" value="Unassembled WGS sequence"/>
</dbReference>
<keyword evidence="8" id="KW-1185">Reference proteome</keyword>
<keyword evidence="4" id="KW-0999">Mitochondrion inner membrane</keyword>
<reference evidence="7 8" key="1">
    <citation type="journal article" date="2015" name="Genome Biol. Evol.">
        <title>Comparative Genomics of a Bacterivorous Green Alga Reveals Evolutionary Causalities and Consequences of Phago-Mixotrophic Mode of Nutrition.</title>
        <authorList>
            <person name="Burns J.A."/>
            <person name="Paasch A."/>
            <person name="Narechania A."/>
            <person name="Kim E."/>
        </authorList>
    </citation>
    <scope>NUCLEOTIDE SEQUENCE [LARGE SCALE GENOMIC DNA]</scope>
    <source>
        <strain evidence="7 8">PLY_AMNH</strain>
    </source>
</reference>
<comment type="caution">
    <text evidence="7">The sequence shown here is derived from an EMBL/GenBank/DDBJ whole genome shotgun (WGS) entry which is preliminary data.</text>
</comment>
<protein>
    <recommendedName>
        <fullName evidence="4">Prohibitin</fullName>
    </recommendedName>
</protein>
<dbReference type="CDD" id="cd03401">
    <property type="entry name" value="SPFH_prohibitin"/>
    <property type="match status" value="1"/>
</dbReference>
<evidence type="ECO:0000259" key="6">
    <source>
        <dbReference type="SMART" id="SM00244"/>
    </source>
</evidence>
<feature type="region of interest" description="Disordered" evidence="5">
    <location>
        <begin position="1"/>
        <end position="33"/>
    </location>
</feature>
<dbReference type="SMART" id="SM00244">
    <property type="entry name" value="PHB"/>
    <property type="match status" value="1"/>
</dbReference>
<dbReference type="EMBL" id="LGRX02019229">
    <property type="protein sequence ID" value="KAK3258844.1"/>
    <property type="molecule type" value="Genomic_DNA"/>
</dbReference>
<evidence type="ECO:0000313" key="8">
    <source>
        <dbReference type="Proteomes" id="UP001190700"/>
    </source>
</evidence>
<gene>
    <name evidence="7" type="ORF">CYMTET_32130</name>
</gene>
<evidence type="ECO:0000256" key="3">
    <source>
        <dbReference type="ARBA" id="ARBA00011786"/>
    </source>
</evidence>
<keyword evidence="4" id="KW-0472">Membrane</keyword>
<evidence type="ECO:0000256" key="2">
    <source>
        <dbReference type="ARBA" id="ARBA00009658"/>
    </source>
</evidence>
<dbReference type="InterPro" id="IPR001107">
    <property type="entry name" value="Band_7"/>
</dbReference>
<dbReference type="PANTHER" id="PTHR23222">
    <property type="entry name" value="PROHIBITIN"/>
    <property type="match status" value="1"/>
</dbReference>
<feature type="domain" description="Band 7" evidence="6">
    <location>
        <begin position="58"/>
        <end position="219"/>
    </location>
</feature>